<evidence type="ECO:0000256" key="2">
    <source>
        <dbReference type="ARBA" id="ARBA00022598"/>
    </source>
</evidence>
<evidence type="ECO:0000259" key="8">
    <source>
        <dbReference type="Pfam" id="PF01425"/>
    </source>
</evidence>
<dbReference type="EMBL" id="QMQV01000005">
    <property type="protein sequence ID" value="RLE50455.1"/>
    <property type="molecule type" value="Genomic_DNA"/>
</dbReference>
<keyword evidence="5 7" id="KW-0648">Protein biosynthesis</keyword>
<comment type="similarity">
    <text evidence="1 7">Belongs to the amidase family. GatA subfamily.</text>
</comment>
<protein>
    <recommendedName>
        <fullName evidence="7">Glutamyl-tRNA(Gln) amidotransferase subunit A</fullName>
        <shortName evidence="7">Glu-ADT subunit A</shortName>
        <ecNumber evidence="7">6.3.5.7</ecNumber>
    </recommendedName>
</protein>
<dbReference type="HAMAP" id="MF_00120">
    <property type="entry name" value="GatA"/>
    <property type="match status" value="1"/>
</dbReference>
<dbReference type="PANTHER" id="PTHR11895:SF7">
    <property type="entry name" value="GLUTAMYL-TRNA(GLN) AMIDOTRANSFERASE SUBUNIT A, MITOCHONDRIAL"/>
    <property type="match status" value="1"/>
</dbReference>
<keyword evidence="9" id="KW-0808">Transferase</keyword>
<feature type="active site" description="Charge relay system" evidence="7">
    <location>
        <position position="144"/>
    </location>
</feature>
<keyword evidence="3 7" id="KW-0547">Nucleotide-binding</keyword>
<dbReference type="GO" id="GO:0005524">
    <property type="term" value="F:ATP binding"/>
    <property type="evidence" value="ECO:0007669"/>
    <property type="project" value="UniProtKB-KW"/>
</dbReference>
<accession>A0A497ESY8</accession>
<dbReference type="InterPro" id="IPR023631">
    <property type="entry name" value="Amidase_dom"/>
</dbReference>
<dbReference type="Proteomes" id="UP000272051">
    <property type="component" value="Unassembled WGS sequence"/>
</dbReference>
<reference evidence="11 12" key="1">
    <citation type="submission" date="2018-06" db="EMBL/GenBank/DDBJ databases">
        <title>Extensive metabolic versatility and redundancy in microbially diverse, dynamic hydrothermal sediments.</title>
        <authorList>
            <person name="Dombrowski N."/>
            <person name="Teske A."/>
            <person name="Baker B.J."/>
        </authorList>
    </citation>
    <scope>NUCLEOTIDE SEQUENCE [LARGE SCALE GENOMIC DNA]</scope>
    <source>
        <strain evidence="10">B34_G17</strain>
        <strain evidence="9">B66_G16</strain>
    </source>
</reference>
<evidence type="ECO:0000256" key="7">
    <source>
        <dbReference type="HAMAP-Rule" id="MF_00120"/>
    </source>
</evidence>
<dbReference type="SUPFAM" id="SSF75304">
    <property type="entry name" value="Amidase signature (AS) enzymes"/>
    <property type="match status" value="1"/>
</dbReference>
<comment type="subunit">
    <text evidence="7">Heterotrimer of A, B and C subunits.</text>
</comment>
<evidence type="ECO:0000256" key="4">
    <source>
        <dbReference type="ARBA" id="ARBA00022840"/>
    </source>
</evidence>
<dbReference type="EC" id="6.3.5.7" evidence="7"/>
<organism evidence="9 12">
    <name type="scientific">Thermoproteota archaeon</name>
    <dbReference type="NCBI Taxonomy" id="2056631"/>
    <lineage>
        <taxon>Archaea</taxon>
        <taxon>Thermoproteota</taxon>
    </lineage>
</organism>
<feature type="active site" description="Acyl-ester intermediate" evidence="7">
    <location>
        <position position="168"/>
    </location>
</feature>
<evidence type="ECO:0000256" key="6">
    <source>
        <dbReference type="ARBA" id="ARBA00047407"/>
    </source>
</evidence>
<keyword evidence="2 7" id="KW-0436">Ligase</keyword>
<dbReference type="InterPro" id="IPR020556">
    <property type="entry name" value="Amidase_CS"/>
</dbReference>
<dbReference type="GO" id="GO:0050567">
    <property type="term" value="F:glutaminyl-tRNA synthase (glutamine-hydrolyzing) activity"/>
    <property type="evidence" value="ECO:0007669"/>
    <property type="project" value="UniProtKB-UniRule"/>
</dbReference>
<dbReference type="Proteomes" id="UP000278475">
    <property type="component" value="Unassembled WGS sequence"/>
</dbReference>
<dbReference type="Pfam" id="PF01425">
    <property type="entry name" value="Amidase"/>
    <property type="match status" value="1"/>
</dbReference>
<sequence length="476" mass="51816">MNILDLTLSELIDKLAREELELEKVLEEYSFRIRSVEDKLNSYVTVLDPPLTYIRSPQQVLKGSPIAIKDNICTKGVKTTCSSKILENYIPPYNATVIEKLAEAGFTLIGKTNMDEFAMGSSTETSAFGPTRNPWNLNKVPGGSSGGSAAAVAAREAVAALGSDTGGSIRCPAAFCGVVGLKPTYGLVSRYGLIAYANSLEQIGPITRDVKDAALLLDIIAGRDERDSTSIDKPISSYLNTLVADVKGIKIGVPKEMFGEGIDSRVADIVWSAIKLLETHGAEYHEISLPSLSYALPAYYIIAMSEASSNLARYDGVRYGFSAFENGMDWATSFSKTRGKGFGMEVKRRIILGTFALSAGFYEEYYLKALKVRTLIKQDFDKAFKNYHVLISPTMPTPAFNIGEKILDPLSMYMMDVETVPVNLAGIPALSVPCGFVNGLPVGMQIMAPALREDIMLKVGYAFETLSKLRNLKPPV</sequence>
<comment type="catalytic activity">
    <reaction evidence="6 7">
        <text>L-glutamyl-tRNA(Gln) + L-glutamine + ATP + H2O = L-glutaminyl-tRNA(Gln) + L-glutamate + ADP + phosphate + H(+)</text>
        <dbReference type="Rhea" id="RHEA:17521"/>
        <dbReference type="Rhea" id="RHEA-COMP:9681"/>
        <dbReference type="Rhea" id="RHEA-COMP:9684"/>
        <dbReference type="ChEBI" id="CHEBI:15377"/>
        <dbReference type="ChEBI" id="CHEBI:15378"/>
        <dbReference type="ChEBI" id="CHEBI:29985"/>
        <dbReference type="ChEBI" id="CHEBI:30616"/>
        <dbReference type="ChEBI" id="CHEBI:43474"/>
        <dbReference type="ChEBI" id="CHEBI:58359"/>
        <dbReference type="ChEBI" id="CHEBI:78520"/>
        <dbReference type="ChEBI" id="CHEBI:78521"/>
        <dbReference type="ChEBI" id="CHEBI:456216"/>
        <dbReference type="EC" id="6.3.5.7"/>
    </reaction>
</comment>
<evidence type="ECO:0000256" key="1">
    <source>
        <dbReference type="ARBA" id="ARBA00008069"/>
    </source>
</evidence>
<dbReference type="GO" id="GO:0006412">
    <property type="term" value="P:translation"/>
    <property type="evidence" value="ECO:0007669"/>
    <property type="project" value="UniProtKB-UniRule"/>
</dbReference>
<evidence type="ECO:0000256" key="3">
    <source>
        <dbReference type="ARBA" id="ARBA00022741"/>
    </source>
</evidence>
<dbReference type="GO" id="GO:0030956">
    <property type="term" value="C:glutamyl-tRNA(Gln) amidotransferase complex"/>
    <property type="evidence" value="ECO:0007669"/>
    <property type="project" value="InterPro"/>
</dbReference>
<proteinExistence type="inferred from homology"/>
<dbReference type="AlphaFoldDB" id="A0A497ESY8"/>
<dbReference type="InterPro" id="IPR004412">
    <property type="entry name" value="GatA"/>
</dbReference>
<dbReference type="PANTHER" id="PTHR11895">
    <property type="entry name" value="TRANSAMIDASE"/>
    <property type="match status" value="1"/>
</dbReference>
<dbReference type="EMBL" id="QMQX01000001">
    <property type="protein sequence ID" value="RLE53785.1"/>
    <property type="molecule type" value="Genomic_DNA"/>
</dbReference>
<comment type="function">
    <text evidence="7">Allows the formation of correctly charged Gln-tRNA(Gln) through the transamidation of misacylated Glu-tRNA(Gln) in organisms which lack glutaminyl-tRNA synthetase. The reaction takes place in the presence of glutamine and ATP through an activated gamma-phospho-Glu-tRNA(Gln).</text>
</comment>
<feature type="domain" description="Amidase" evidence="8">
    <location>
        <begin position="25"/>
        <end position="454"/>
    </location>
</feature>
<dbReference type="NCBIfam" id="TIGR00132">
    <property type="entry name" value="gatA"/>
    <property type="match status" value="1"/>
</dbReference>
<dbReference type="InterPro" id="IPR000120">
    <property type="entry name" value="Amidase"/>
</dbReference>
<dbReference type="Gene3D" id="3.90.1300.10">
    <property type="entry name" value="Amidase signature (AS) domain"/>
    <property type="match status" value="1"/>
</dbReference>
<dbReference type="InterPro" id="IPR036928">
    <property type="entry name" value="AS_sf"/>
</dbReference>
<gene>
    <name evidence="7 9" type="primary">gatA</name>
    <name evidence="9" type="ORF">DRJ31_01160</name>
    <name evidence="10" type="ORF">DRJ33_00035</name>
</gene>
<comment type="caution">
    <text evidence="9">The sequence shown here is derived from an EMBL/GenBank/DDBJ whole genome shotgun (WGS) entry which is preliminary data.</text>
</comment>
<evidence type="ECO:0000313" key="10">
    <source>
        <dbReference type="EMBL" id="RLE53785.1"/>
    </source>
</evidence>
<dbReference type="PROSITE" id="PS00571">
    <property type="entry name" value="AMIDASES"/>
    <property type="match status" value="1"/>
</dbReference>
<evidence type="ECO:0000256" key="5">
    <source>
        <dbReference type="ARBA" id="ARBA00022917"/>
    </source>
</evidence>
<evidence type="ECO:0000313" key="9">
    <source>
        <dbReference type="EMBL" id="RLE50455.1"/>
    </source>
</evidence>
<dbReference type="GO" id="GO:0016740">
    <property type="term" value="F:transferase activity"/>
    <property type="evidence" value="ECO:0007669"/>
    <property type="project" value="UniProtKB-KW"/>
</dbReference>
<evidence type="ECO:0000313" key="11">
    <source>
        <dbReference type="Proteomes" id="UP000272051"/>
    </source>
</evidence>
<feature type="active site" description="Charge relay system" evidence="7">
    <location>
        <position position="69"/>
    </location>
</feature>
<name>A0A497ESY8_9CREN</name>
<keyword evidence="4 7" id="KW-0067">ATP-binding</keyword>
<evidence type="ECO:0000313" key="12">
    <source>
        <dbReference type="Proteomes" id="UP000278475"/>
    </source>
</evidence>